<gene>
    <name evidence="1" type="ORF">ACTIVE_4693</name>
</gene>
<dbReference type="EMBL" id="CP053892">
    <property type="protein sequence ID" value="QKG23052.1"/>
    <property type="molecule type" value="Genomic_DNA"/>
</dbReference>
<reference evidence="1 2" key="1">
    <citation type="submission" date="2020-05" db="EMBL/GenBank/DDBJ databases">
        <title>Actinomadura verrucosospora NRRL-B18236 (PFL_A860) Genome sequencing and assembly.</title>
        <authorList>
            <person name="Samborskyy M."/>
        </authorList>
    </citation>
    <scope>NUCLEOTIDE SEQUENCE [LARGE SCALE GENOMIC DNA]</scope>
    <source>
        <strain evidence="1 2">NRRL:B18236</strain>
    </source>
</reference>
<dbReference type="InterPro" id="IPR038332">
    <property type="entry name" value="PPE_sf"/>
</dbReference>
<dbReference type="Gene3D" id="1.20.1260.20">
    <property type="entry name" value="PPE superfamily"/>
    <property type="match status" value="1"/>
</dbReference>
<dbReference type="AlphaFoldDB" id="A0A7D3W006"/>
<evidence type="ECO:0000313" key="1">
    <source>
        <dbReference type="EMBL" id="QKG23052.1"/>
    </source>
</evidence>
<protein>
    <submittedName>
        <fullName evidence="1">Uncharacterized protein</fullName>
    </submittedName>
</protein>
<proteinExistence type="predicted"/>
<name>A0A7D3W006_ACTVE</name>
<evidence type="ECO:0000313" key="2">
    <source>
        <dbReference type="Proteomes" id="UP000501240"/>
    </source>
</evidence>
<sequence>MTGFHYDPPEMRALQAQIDRARSVLDDGTRYVHKYADLDLTNGEGLIMRVVGPQETAYKNMTAALGAFVKLTVHTRVALSDTMEHYWRVEQQNQQNADHVLRTEDAGIPNTSSKADLDSVEYEHRKPPIPGATWASFVDVAHPERLFTHAPEIIDGDHEWHPYESPTDVLSPSALVRWMVHEIAHVDIFAVVTQYLGGDWLGWRRAGTVWGTLGKAYGEIARNLRRAAADTPAAWGGNAADDFDEFLIKVAGIMDEMPKTCSGYAKAYDAAAQAAADATNSLNDLLGDIVDNAVYAAIAAGVGTLTAETIVGGLAGYGAAAFYIARIAELCFAVYEAMDKFSKLVDHATAAISTLELASENLPPMPRVPGD</sequence>
<organism evidence="1 2">
    <name type="scientific">Actinomadura verrucosospora</name>
    <dbReference type="NCBI Taxonomy" id="46165"/>
    <lineage>
        <taxon>Bacteria</taxon>
        <taxon>Bacillati</taxon>
        <taxon>Actinomycetota</taxon>
        <taxon>Actinomycetes</taxon>
        <taxon>Streptosporangiales</taxon>
        <taxon>Thermomonosporaceae</taxon>
        <taxon>Actinomadura</taxon>
    </lineage>
</organism>
<dbReference type="RefSeq" id="WP_173097068.1">
    <property type="nucleotide sequence ID" value="NZ_CP053892.1"/>
</dbReference>
<accession>A0A7D3W006</accession>
<keyword evidence="2" id="KW-1185">Reference proteome</keyword>
<dbReference type="Proteomes" id="UP000501240">
    <property type="component" value="Chromosome"/>
</dbReference>